<evidence type="ECO:0000313" key="6">
    <source>
        <dbReference type="Proteomes" id="UP000294919"/>
    </source>
</evidence>
<dbReference type="EMBL" id="SLWV01000035">
    <property type="protein sequence ID" value="TCO69068.1"/>
    <property type="molecule type" value="Genomic_DNA"/>
</dbReference>
<dbReference type="SUPFAM" id="SSF55031">
    <property type="entry name" value="Bacterial exopeptidase dimerisation domain"/>
    <property type="match status" value="1"/>
</dbReference>
<protein>
    <submittedName>
        <fullName evidence="5">Amidohydrolase</fullName>
    </submittedName>
</protein>
<dbReference type="Pfam" id="PF07687">
    <property type="entry name" value="M20_dimer"/>
    <property type="match status" value="1"/>
</dbReference>
<feature type="binding site" evidence="3">
    <location>
        <position position="106"/>
    </location>
    <ligand>
        <name>Mn(2+)</name>
        <dbReference type="ChEBI" id="CHEBI:29035"/>
        <label>2</label>
    </ligand>
</feature>
<dbReference type="InterPro" id="IPR017439">
    <property type="entry name" value="Amidohydrolase"/>
</dbReference>
<dbReference type="PIRSF" id="PIRSF005962">
    <property type="entry name" value="Pept_M20D_amidohydro"/>
    <property type="match status" value="1"/>
</dbReference>
<evidence type="ECO:0000256" key="1">
    <source>
        <dbReference type="ARBA" id="ARBA00006153"/>
    </source>
</evidence>
<proteinExistence type="inferred from homology"/>
<dbReference type="NCBIfam" id="TIGR01891">
    <property type="entry name" value="amidohydrolases"/>
    <property type="match status" value="1"/>
</dbReference>
<evidence type="ECO:0000256" key="2">
    <source>
        <dbReference type="ARBA" id="ARBA00022801"/>
    </source>
</evidence>
<comment type="similarity">
    <text evidence="1">Belongs to the peptidase M20 family.</text>
</comment>
<gene>
    <name evidence="5" type="ORF">EV214_13520</name>
</gene>
<dbReference type="Proteomes" id="UP000294919">
    <property type="component" value="Unassembled WGS sequence"/>
</dbReference>
<dbReference type="Pfam" id="PF01546">
    <property type="entry name" value="Peptidase_M20"/>
    <property type="match status" value="1"/>
</dbReference>
<keyword evidence="6" id="KW-1185">Reference proteome</keyword>
<dbReference type="GO" id="GO:0016787">
    <property type="term" value="F:hydrolase activity"/>
    <property type="evidence" value="ECO:0007669"/>
    <property type="project" value="UniProtKB-KW"/>
</dbReference>
<dbReference type="PANTHER" id="PTHR11014">
    <property type="entry name" value="PEPTIDASE M20 FAMILY MEMBER"/>
    <property type="match status" value="1"/>
</dbReference>
<accession>A0A4R2KGH0</accession>
<sequence>MLTKQIKKLSEKYFDEMKALRHSFHMHPELAFEEFETSKIVAKELKALGIEVKEHIAKTGVVGLIRGKHPGKTVLLRADMDALPIEEEAEVSYKSNIPGRMHACGHDGHTAGLLGVAMILNDLREQIHGNVKLVFQPAEEDDGGAKPMIEEGILENPKVDAAFACHLWGSIKSGDIHVKYGPMMAAPDKFAFKVIGKGGHAAMPHACVDPVMIAVQAINNMQSIVSRRMNPVEPAVVSFCTIHGGKGHNVIPNEVEVGGTIRTFDNDIRKWIPQAMEETLKGITVSQGATYAFELIEHFPPLINDTKMTDLVKTATEKIVGKNHVHEDQVPNMGGEDFSFFAQAVPSAFFFVGIAEDENNWVFHHHPKFQWDDKNLLVSSQALAQVAIDFLNQNN</sequence>
<dbReference type="FunFam" id="3.30.70.360:FF:000014">
    <property type="entry name" value="N-acyl-L-amino acid amidohydrolase"/>
    <property type="match status" value="1"/>
</dbReference>
<feature type="binding site" evidence="3">
    <location>
        <position position="166"/>
    </location>
    <ligand>
        <name>Mn(2+)</name>
        <dbReference type="ChEBI" id="CHEBI:29035"/>
        <label>2</label>
    </ligand>
</feature>
<keyword evidence="3" id="KW-0479">Metal-binding</keyword>
<evidence type="ECO:0000313" key="5">
    <source>
        <dbReference type="EMBL" id="TCO69068.1"/>
    </source>
</evidence>
<feature type="domain" description="Peptidase M20 dimerisation" evidence="4">
    <location>
        <begin position="191"/>
        <end position="281"/>
    </location>
</feature>
<feature type="binding site" evidence="3">
    <location>
        <position position="104"/>
    </location>
    <ligand>
        <name>Mn(2+)</name>
        <dbReference type="ChEBI" id="CHEBI:29035"/>
        <label>2</label>
    </ligand>
</feature>
<reference evidence="5 6" key="1">
    <citation type="submission" date="2019-03" db="EMBL/GenBank/DDBJ databases">
        <title>Genomic Encyclopedia of Type Strains, Phase IV (KMG-IV): sequencing the most valuable type-strain genomes for metagenomic binning, comparative biology and taxonomic classification.</title>
        <authorList>
            <person name="Goeker M."/>
        </authorList>
    </citation>
    <scope>NUCLEOTIDE SEQUENCE [LARGE SCALE GENOMIC DNA]</scope>
    <source>
        <strain evidence="5 6">DSM 102940</strain>
    </source>
</reference>
<dbReference type="PANTHER" id="PTHR11014:SF63">
    <property type="entry name" value="METALLOPEPTIDASE, PUTATIVE (AFU_ORTHOLOGUE AFUA_6G09600)-RELATED"/>
    <property type="match status" value="1"/>
</dbReference>
<dbReference type="SUPFAM" id="SSF53187">
    <property type="entry name" value="Zn-dependent exopeptidases"/>
    <property type="match status" value="1"/>
</dbReference>
<dbReference type="GO" id="GO:0046872">
    <property type="term" value="F:metal ion binding"/>
    <property type="evidence" value="ECO:0007669"/>
    <property type="project" value="UniProtKB-KW"/>
</dbReference>
<evidence type="ECO:0000256" key="3">
    <source>
        <dbReference type="PIRSR" id="PIRSR005962-1"/>
    </source>
</evidence>
<feature type="binding site" evidence="3">
    <location>
        <position position="365"/>
    </location>
    <ligand>
        <name>Mn(2+)</name>
        <dbReference type="ChEBI" id="CHEBI:29035"/>
        <label>2</label>
    </ligand>
</feature>
<dbReference type="Gene3D" id="3.30.70.360">
    <property type="match status" value="1"/>
</dbReference>
<dbReference type="Gene3D" id="3.40.630.10">
    <property type="entry name" value="Zn peptidases"/>
    <property type="match status" value="1"/>
</dbReference>
<organism evidence="5 6">
    <name type="scientific">Marinisporobacter balticus</name>
    <dbReference type="NCBI Taxonomy" id="2018667"/>
    <lineage>
        <taxon>Bacteria</taxon>
        <taxon>Bacillati</taxon>
        <taxon>Bacillota</taxon>
        <taxon>Clostridia</taxon>
        <taxon>Peptostreptococcales</taxon>
        <taxon>Thermotaleaceae</taxon>
        <taxon>Marinisporobacter</taxon>
    </lineage>
</organism>
<keyword evidence="2 5" id="KW-0378">Hydrolase</keyword>
<dbReference type="InterPro" id="IPR036264">
    <property type="entry name" value="Bact_exopeptidase_dim_dom"/>
</dbReference>
<dbReference type="InterPro" id="IPR011650">
    <property type="entry name" value="Peptidase_M20_dimer"/>
</dbReference>
<evidence type="ECO:0000259" key="4">
    <source>
        <dbReference type="Pfam" id="PF07687"/>
    </source>
</evidence>
<dbReference type="OrthoDB" id="9776731at2"/>
<dbReference type="InterPro" id="IPR002933">
    <property type="entry name" value="Peptidase_M20"/>
</dbReference>
<keyword evidence="3" id="KW-0464">Manganese</keyword>
<comment type="cofactor">
    <cofactor evidence="3">
        <name>Mn(2+)</name>
        <dbReference type="ChEBI" id="CHEBI:29035"/>
    </cofactor>
    <text evidence="3">The Mn(2+) ion enhances activity.</text>
</comment>
<name>A0A4R2KGH0_9FIRM</name>
<dbReference type="AlphaFoldDB" id="A0A4R2KGH0"/>
<dbReference type="RefSeq" id="WP_132247812.1">
    <property type="nucleotide sequence ID" value="NZ_SLWV01000035.1"/>
</dbReference>
<comment type="caution">
    <text evidence="5">The sequence shown here is derived from an EMBL/GenBank/DDBJ whole genome shotgun (WGS) entry which is preliminary data.</text>
</comment>
<feature type="binding site" evidence="3">
    <location>
        <position position="140"/>
    </location>
    <ligand>
        <name>Mn(2+)</name>
        <dbReference type="ChEBI" id="CHEBI:29035"/>
        <label>2</label>
    </ligand>
</feature>